<accession>A0A6G4X8F1</accession>
<evidence type="ECO:0000313" key="1">
    <source>
        <dbReference type="EMBL" id="NGO73523.1"/>
    </source>
</evidence>
<dbReference type="SUPFAM" id="SSF51182">
    <property type="entry name" value="RmlC-like cupins"/>
    <property type="match status" value="1"/>
</dbReference>
<dbReference type="InterPro" id="IPR011051">
    <property type="entry name" value="RmlC_Cupin_sf"/>
</dbReference>
<proteinExistence type="predicted"/>
<dbReference type="AlphaFoldDB" id="A0A6G4X8F1"/>
<comment type="caution">
    <text evidence="1">The sequence shown here is derived from an EMBL/GenBank/DDBJ whole genome shotgun (WGS) entry which is preliminary data.</text>
</comment>
<dbReference type="Gene3D" id="2.60.120.10">
    <property type="entry name" value="Jelly Rolls"/>
    <property type="match status" value="1"/>
</dbReference>
<dbReference type="EMBL" id="JAAKZZ010000772">
    <property type="protein sequence ID" value="NGO73523.1"/>
    <property type="molecule type" value="Genomic_DNA"/>
</dbReference>
<dbReference type="RefSeq" id="WP_165303155.1">
    <property type="nucleotide sequence ID" value="NZ_JAAKZZ010000772.1"/>
</dbReference>
<dbReference type="Proteomes" id="UP000477722">
    <property type="component" value="Unassembled WGS sequence"/>
</dbReference>
<sequence>MDDLTTLSDEHMALAAQDARGRSAHLFLQDGPLRQSVIALVSGAALDEHSAPPAASLHVLRGYVRVTSASGHQEVAAGQVQRIPQERHGVTAMEDSVLLLTTVTGTDTQAAAWE</sequence>
<protein>
    <submittedName>
        <fullName evidence="1">Cupin</fullName>
    </submittedName>
</protein>
<name>A0A6G4X8F1_9ACTN</name>
<gene>
    <name evidence="1" type="ORF">G5C65_35380</name>
</gene>
<keyword evidence="2" id="KW-1185">Reference proteome</keyword>
<reference evidence="1 2" key="1">
    <citation type="submission" date="2020-02" db="EMBL/GenBank/DDBJ databases">
        <title>Whole-genome analyses of novel actinobacteria.</title>
        <authorList>
            <person name="Sahin N."/>
            <person name="Tatar D."/>
        </authorList>
    </citation>
    <scope>NUCLEOTIDE SEQUENCE [LARGE SCALE GENOMIC DNA]</scope>
    <source>
        <strain evidence="1 2">SB3404</strain>
    </source>
</reference>
<dbReference type="InterPro" id="IPR014710">
    <property type="entry name" value="RmlC-like_jellyroll"/>
</dbReference>
<evidence type="ECO:0000313" key="2">
    <source>
        <dbReference type="Proteomes" id="UP000477722"/>
    </source>
</evidence>
<organism evidence="1 2">
    <name type="scientific">Streptomyces boncukensis</name>
    <dbReference type="NCBI Taxonomy" id="2711219"/>
    <lineage>
        <taxon>Bacteria</taxon>
        <taxon>Bacillati</taxon>
        <taxon>Actinomycetota</taxon>
        <taxon>Actinomycetes</taxon>
        <taxon>Kitasatosporales</taxon>
        <taxon>Streptomycetaceae</taxon>
        <taxon>Streptomyces</taxon>
    </lineage>
</organism>